<sequence>MIAKTAAASIMMGIVFATALSFAGILIPTQIQAQNMTEPTNNMTAMNNSNSNSSVLAGGAVNSTGLDTFSAAGPIAGLILPASPAESNSTGSNMTLPSSSSQNTTALASVVPAKTFILSGAWHLNAENGKVTFFDARFTKVHLDASNRHVHEISNFRPASNDTSIRLNANGTTTIMGTTDVALNHAITWTNVKTAIVIDKLSTITIMLDPKDTSNHFVGQSIYGTVSMLKDKNGNHVAMFARP</sequence>
<reference evidence="1 2" key="1">
    <citation type="journal article" date="2014" name="PLoS ONE">
        <title>Genome Sequence of Candidatus Nitrososphaera evergladensis from Group I.1b Enriched from Everglades Soil Reveals Novel Genomic Features of the Ammonia-Oxidizing Archaea.</title>
        <authorList>
            <person name="Zhalnina K.V."/>
            <person name="Dias R."/>
            <person name="Leonard M.T."/>
            <person name="Dorr de Quadros P."/>
            <person name="Camargo F.A."/>
            <person name="Drew J.C."/>
            <person name="Farmerie W.G."/>
            <person name="Daroub S.H."/>
            <person name="Triplett E.W."/>
        </authorList>
    </citation>
    <scope>NUCLEOTIDE SEQUENCE [LARGE SCALE GENOMIC DNA]</scope>
    <source>
        <strain evidence="1 2">SR1</strain>
    </source>
</reference>
<name>A0A075MUN0_9ARCH</name>
<proteinExistence type="predicted"/>
<gene>
    <name evidence="1" type="ORF">NTE_02787</name>
</gene>
<evidence type="ECO:0000313" key="2">
    <source>
        <dbReference type="Proteomes" id="UP000028194"/>
    </source>
</evidence>
<dbReference type="AlphaFoldDB" id="A0A075MUN0"/>
<dbReference type="KEGG" id="nev:NTE_02787"/>
<keyword evidence="2" id="KW-1185">Reference proteome</keyword>
<evidence type="ECO:0000313" key="1">
    <source>
        <dbReference type="EMBL" id="AIF84828.1"/>
    </source>
</evidence>
<dbReference type="STRING" id="1459636.NTE_02787"/>
<dbReference type="HOGENOM" id="CLU_1067996_0_0_2"/>
<dbReference type="GeneID" id="41598476"/>
<dbReference type="RefSeq" id="WP_148701337.1">
    <property type="nucleotide sequence ID" value="NZ_CP007174.1"/>
</dbReference>
<organism evidence="1 2">
    <name type="scientific">Candidatus Nitrososphaera evergladensis SR1</name>
    <dbReference type="NCBI Taxonomy" id="1459636"/>
    <lineage>
        <taxon>Archaea</taxon>
        <taxon>Nitrososphaerota</taxon>
        <taxon>Nitrososphaeria</taxon>
        <taxon>Nitrososphaerales</taxon>
        <taxon>Nitrososphaeraceae</taxon>
        <taxon>Nitrososphaera</taxon>
    </lineage>
</organism>
<accession>A0A075MUN0</accession>
<dbReference type="EMBL" id="CP007174">
    <property type="protein sequence ID" value="AIF84828.1"/>
    <property type="molecule type" value="Genomic_DNA"/>
</dbReference>
<dbReference type="Proteomes" id="UP000028194">
    <property type="component" value="Chromosome"/>
</dbReference>
<protein>
    <submittedName>
        <fullName evidence="1">Uncharacterized protein</fullName>
    </submittedName>
</protein>